<dbReference type="EMBL" id="VWRR01000015">
    <property type="protein sequence ID" value="KAF6001355.1"/>
    <property type="molecule type" value="Genomic_DNA"/>
</dbReference>
<keyword evidence="4" id="KW-0067">ATP-binding</keyword>
<dbReference type="FunFam" id="3.40.50.300:FF:000952">
    <property type="entry name" value="Replication factor C subunit 2"/>
    <property type="match status" value="1"/>
</dbReference>
<dbReference type="InterPro" id="IPR003593">
    <property type="entry name" value="AAA+_ATPase"/>
</dbReference>
<evidence type="ECO:0000256" key="4">
    <source>
        <dbReference type="ARBA" id="ARBA00022840"/>
    </source>
</evidence>
<evidence type="ECO:0000256" key="1">
    <source>
        <dbReference type="ARBA" id="ARBA00005378"/>
    </source>
</evidence>
<dbReference type="CDD" id="cd00009">
    <property type="entry name" value="AAA"/>
    <property type="match status" value="1"/>
</dbReference>
<dbReference type="PANTHER" id="PTHR11669:SF20">
    <property type="entry name" value="REPLICATION FACTOR C SUBUNIT 4"/>
    <property type="match status" value="1"/>
</dbReference>
<organism evidence="6 7">
    <name type="scientific">Cyanidiococcus yangmingshanensis</name>
    <dbReference type="NCBI Taxonomy" id="2690220"/>
    <lineage>
        <taxon>Eukaryota</taxon>
        <taxon>Rhodophyta</taxon>
        <taxon>Bangiophyceae</taxon>
        <taxon>Cyanidiales</taxon>
        <taxon>Cyanidiaceae</taxon>
        <taxon>Cyanidiococcus</taxon>
    </lineage>
</organism>
<dbReference type="SMART" id="SM00382">
    <property type="entry name" value="AAA"/>
    <property type="match status" value="1"/>
</dbReference>
<reference evidence="6 7" key="1">
    <citation type="journal article" date="2020" name="J. Phycol.">
        <title>Comparative genome analysis reveals Cyanidiococcus gen. nov., a new extremophilic red algal genus sister to Cyanidioschyzon (Cyanidioschyzonaceae, Rhodophyta).</title>
        <authorList>
            <person name="Liu S.-L."/>
            <person name="Chiang Y.-R."/>
            <person name="Yoon H.S."/>
            <person name="Fu H.-Y."/>
        </authorList>
    </citation>
    <scope>NUCLEOTIDE SEQUENCE [LARGE SCALE GENOMIC DNA]</scope>
    <source>
        <strain evidence="6 7">THAL066</strain>
    </source>
</reference>
<dbReference type="AlphaFoldDB" id="A0A7J7IE54"/>
<evidence type="ECO:0000313" key="7">
    <source>
        <dbReference type="Proteomes" id="UP000530660"/>
    </source>
</evidence>
<keyword evidence="2" id="KW-0235">DNA replication</keyword>
<dbReference type="Gene3D" id="1.10.8.60">
    <property type="match status" value="1"/>
</dbReference>
<dbReference type="GO" id="GO:0005663">
    <property type="term" value="C:DNA replication factor C complex"/>
    <property type="evidence" value="ECO:0007669"/>
    <property type="project" value="TreeGrafter"/>
</dbReference>
<comment type="caution">
    <text evidence="6">The sequence shown here is derived from an EMBL/GenBank/DDBJ whole genome shotgun (WGS) entry which is preliminary data.</text>
</comment>
<dbReference type="PANTHER" id="PTHR11669">
    <property type="entry name" value="REPLICATION FACTOR C / DNA POLYMERASE III GAMMA-TAU SUBUNIT"/>
    <property type="match status" value="1"/>
</dbReference>
<protein>
    <submittedName>
        <fullName evidence="6">Replication factor C subunit 4</fullName>
    </submittedName>
</protein>
<dbReference type="InterPro" id="IPR027417">
    <property type="entry name" value="P-loop_NTPase"/>
</dbReference>
<comment type="similarity">
    <text evidence="1">Belongs to the activator 1 small subunits family.</text>
</comment>
<dbReference type="InterPro" id="IPR047854">
    <property type="entry name" value="RFC_lid"/>
</dbReference>
<dbReference type="Gene3D" id="3.40.50.300">
    <property type="entry name" value="P-loop containing nucleotide triphosphate hydrolases"/>
    <property type="match status" value="1"/>
</dbReference>
<evidence type="ECO:0000256" key="2">
    <source>
        <dbReference type="ARBA" id="ARBA00022705"/>
    </source>
</evidence>
<dbReference type="GO" id="GO:0006261">
    <property type="term" value="P:DNA-templated DNA replication"/>
    <property type="evidence" value="ECO:0007669"/>
    <property type="project" value="TreeGrafter"/>
</dbReference>
<gene>
    <name evidence="6" type="primary">RFC4</name>
    <name evidence="6" type="ORF">F1559_003702</name>
</gene>
<dbReference type="OrthoDB" id="4199794at2759"/>
<keyword evidence="3" id="KW-0547">Nucleotide-binding</keyword>
<dbReference type="GO" id="GO:0005634">
    <property type="term" value="C:nucleus"/>
    <property type="evidence" value="ECO:0007669"/>
    <property type="project" value="TreeGrafter"/>
</dbReference>
<evidence type="ECO:0000256" key="3">
    <source>
        <dbReference type="ARBA" id="ARBA00022741"/>
    </source>
</evidence>
<accession>A0A7J7IE54</accession>
<sequence>MTRLGDQETQPWVEKYRPRSLDEVSQQEETIRALKQLLYGQGGGALVPNVASLPHLLFYGPPGTGKTTTALALCRELFQNAGSREALQSRVLELNASDERGIRVVREKIKRFAQAAVDVRADQLVPGFKIVILDEADAITPDAQTALRRTIEVHSRTTRFVLICNYLSRVIPPLTSRCAKFRFKALGDDAIASRLEYVAQSEGMAPLSPAVIDLIVQAATGDLRRAVTLLQSCFEWIRGTDGAASSLAPEMVSEAACLVPPAVLERFVELCTSKAEPVACEPDIATWRLPDR</sequence>
<dbReference type="GO" id="GO:0016887">
    <property type="term" value="F:ATP hydrolysis activity"/>
    <property type="evidence" value="ECO:0007669"/>
    <property type="project" value="InterPro"/>
</dbReference>
<dbReference type="InterPro" id="IPR050238">
    <property type="entry name" value="DNA_Rep/Repair_Clamp_Loader"/>
</dbReference>
<feature type="domain" description="AAA+ ATPase" evidence="5">
    <location>
        <begin position="52"/>
        <end position="189"/>
    </location>
</feature>
<keyword evidence="7" id="KW-1185">Reference proteome</keyword>
<dbReference type="GO" id="GO:0006281">
    <property type="term" value="P:DNA repair"/>
    <property type="evidence" value="ECO:0007669"/>
    <property type="project" value="TreeGrafter"/>
</dbReference>
<evidence type="ECO:0000259" key="5">
    <source>
        <dbReference type="SMART" id="SM00382"/>
    </source>
</evidence>
<dbReference type="Proteomes" id="UP000530660">
    <property type="component" value="Unassembled WGS sequence"/>
</dbReference>
<dbReference type="Pfam" id="PF00004">
    <property type="entry name" value="AAA"/>
    <property type="match status" value="1"/>
</dbReference>
<dbReference type="CDD" id="cd18140">
    <property type="entry name" value="HLD_clamp_RFC"/>
    <property type="match status" value="1"/>
</dbReference>
<proteinExistence type="inferred from homology"/>
<evidence type="ECO:0000313" key="6">
    <source>
        <dbReference type="EMBL" id="KAF6001355.1"/>
    </source>
</evidence>
<dbReference type="GO" id="GO:0005524">
    <property type="term" value="F:ATP binding"/>
    <property type="evidence" value="ECO:0007669"/>
    <property type="project" value="UniProtKB-KW"/>
</dbReference>
<dbReference type="SUPFAM" id="SSF52540">
    <property type="entry name" value="P-loop containing nucleoside triphosphate hydrolases"/>
    <property type="match status" value="1"/>
</dbReference>
<name>A0A7J7IE54_9RHOD</name>
<dbReference type="InterPro" id="IPR003959">
    <property type="entry name" value="ATPase_AAA_core"/>
</dbReference>
<dbReference type="GO" id="GO:0003689">
    <property type="term" value="F:DNA clamp loader activity"/>
    <property type="evidence" value="ECO:0007669"/>
    <property type="project" value="TreeGrafter"/>
</dbReference>